<evidence type="ECO:0000313" key="3">
    <source>
        <dbReference type="Proteomes" id="UP001190700"/>
    </source>
</evidence>
<reference evidence="2 3" key="1">
    <citation type="journal article" date="2015" name="Genome Biol. Evol.">
        <title>Comparative Genomics of a Bacterivorous Green Alga Reveals Evolutionary Causalities and Consequences of Phago-Mixotrophic Mode of Nutrition.</title>
        <authorList>
            <person name="Burns J.A."/>
            <person name="Paasch A."/>
            <person name="Narechania A."/>
            <person name="Kim E."/>
        </authorList>
    </citation>
    <scope>NUCLEOTIDE SEQUENCE [LARGE SCALE GENOMIC DNA]</scope>
    <source>
        <strain evidence="2 3">PLY_AMNH</strain>
    </source>
</reference>
<gene>
    <name evidence="2" type="ORF">CYMTET_28053</name>
</gene>
<evidence type="ECO:0000256" key="1">
    <source>
        <dbReference type="SAM" id="MobiDB-lite"/>
    </source>
</evidence>
<organism evidence="2 3">
    <name type="scientific">Cymbomonas tetramitiformis</name>
    <dbReference type="NCBI Taxonomy" id="36881"/>
    <lineage>
        <taxon>Eukaryota</taxon>
        <taxon>Viridiplantae</taxon>
        <taxon>Chlorophyta</taxon>
        <taxon>Pyramimonadophyceae</taxon>
        <taxon>Pyramimonadales</taxon>
        <taxon>Pyramimonadaceae</taxon>
        <taxon>Cymbomonas</taxon>
    </lineage>
</organism>
<accession>A0AAE0FNJ6</accession>
<keyword evidence="3" id="KW-1185">Reference proteome</keyword>
<dbReference type="Proteomes" id="UP001190700">
    <property type="component" value="Unassembled WGS sequence"/>
</dbReference>
<protein>
    <submittedName>
        <fullName evidence="2">Uncharacterized protein</fullName>
    </submittedName>
</protein>
<proteinExistence type="predicted"/>
<feature type="non-terminal residue" evidence="2">
    <location>
        <position position="1"/>
    </location>
</feature>
<feature type="compositionally biased region" description="Polar residues" evidence="1">
    <location>
        <begin position="10"/>
        <end position="41"/>
    </location>
</feature>
<comment type="caution">
    <text evidence="2">The sequence shown here is derived from an EMBL/GenBank/DDBJ whole genome shotgun (WGS) entry which is preliminary data.</text>
</comment>
<name>A0AAE0FNJ6_9CHLO</name>
<sequence>WQQEKCLGQVHSSFYSESNPEPETSPDTQIESPVGASNTKGQMLWADSSLQASKQGAASDDHLEVPPSSHPSELTEAEDVQRAPLDPVAPDGGGQSQNFPAPMDFQGSFMESIRSTSQHVLKMVKTPPFHKPSEVDGTQPENDVIGNKIMQKLSDALAKRRNLISLDTFSSMDSTNAEHVEFESEVCR</sequence>
<evidence type="ECO:0000313" key="2">
    <source>
        <dbReference type="EMBL" id="KAK3263126.1"/>
    </source>
</evidence>
<feature type="region of interest" description="Disordered" evidence="1">
    <location>
        <begin position="1"/>
        <end position="105"/>
    </location>
</feature>
<dbReference type="EMBL" id="LGRX02015692">
    <property type="protein sequence ID" value="KAK3263126.1"/>
    <property type="molecule type" value="Genomic_DNA"/>
</dbReference>
<dbReference type="AlphaFoldDB" id="A0AAE0FNJ6"/>